<protein>
    <submittedName>
        <fullName evidence="1">Uncharacterized protein</fullName>
    </submittedName>
</protein>
<sequence>MCLPFVVIGAEVDETSRNREIFRTVCVRSWEVYVEPMVPPLLRGIAVWSCGIPVRIALFLFAITTNNAVQPTNQLNERAGRSGVGTPAIDDPQFLWKWSSGFLGIPRTSCGCLIPVLTRRLTKVGFGASSPECRWLYTRGVHV</sequence>
<dbReference type="Proteomes" id="UP000054166">
    <property type="component" value="Unassembled WGS sequence"/>
</dbReference>
<keyword evidence="2" id="KW-1185">Reference proteome</keyword>
<dbReference type="EMBL" id="KN833012">
    <property type="protein sequence ID" value="KIM79009.1"/>
    <property type="molecule type" value="Genomic_DNA"/>
</dbReference>
<organism evidence="1 2">
    <name type="scientific">Piloderma croceum (strain F 1598)</name>
    <dbReference type="NCBI Taxonomy" id="765440"/>
    <lineage>
        <taxon>Eukaryota</taxon>
        <taxon>Fungi</taxon>
        <taxon>Dikarya</taxon>
        <taxon>Basidiomycota</taxon>
        <taxon>Agaricomycotina</taxon>
        <taxon>Agaricomycetes</taxon>
        <taxon>Agaricomycetidae</taxon>
        <taxon>Atheliales</taxon>
        <taxon>Atheliaceae</taxon>
        <taxon>Piloderma</taxon>
    </lineage>
</organism>
<dbReference type="AlphaFoldDB" id="A0A0C3FGP6"/>
<reference evidence="1 2" key="1">
    <citation type="submission" date="2014-04" db="EMBL/GenBank/DDBJ databases">
        <authorList>
            <consortium name="DOE Joint Genome Institute"/>
            <person name="Kuo A."/>
            <person name="Tarkka M."/>
            <person name="Buscot F."/>
            <person name="Kohler A."/>
            <person name="Nagy L.G."/>
            <person name="Floudas D."/>
            <person name="Copeland A."/>
            <person name="Barry K.W."/>
            <person name="Cichocki N."/>
            <person name="Veneault-Fourrey C."/>
            <person name="LaButti K."/>
            <person name="Lindquist E.A."/>
            <person name="Lipzen A."/>
            <person name="Lundell T."/>
            <person name="Morin E."/>
            <person name="Murat C."/>
            <person name="Sun H."/>
            <person name="Tunlid A."/>
            <person name="Henrissat B."/>
            <person name="Grigoriev I.V."/>
            <person name="Hibbett D.S."/>
            <person name="Martin F."/>
            <person name="Nordberg H.P."/>
            <person name="Cantor M.N."/>
            <person name="Hua S.X."/>
        </authorList>
    </citation>
    <scope>NUCLEOTIDE SEQUENCE [LARGE SCALE GENOMIC DNA]</scope>
    <source>
        <strain evidence="1 2">F 1598</strain>
    </source>
</reference>
<proteinExistence type="predicted"/>
<evidence type="ECO:0000313" key="1">
    <source>
        <dbReference type="EMBL" id="KIM79009.1"/>
    </source>
</evidence>
<gene>
    <name evidence="1" type="ORF">PILCRDRAFT_573784</name>
</gene>
<dbReference type="InParanoid" id="A0A0C3FGP6"/>
<name>A0A0C3FGP6_PILCF</name>
<reference evidence="2" key="2">
    <citation type="submission" date="2015-01" db="EMBL/GenBank/DDBJ databases">
        <title>Evolutionary Origins and Diversification of the Mycorrhizal Mutualists.</title>
        <authorList>
            <consortium name="DOE Joint Genome Institute"/>
            <consortium name="Mycorrhizal Genomics Consortium"/>
            <person name="Kohler A."/>
            <person name="Kuo A."/>
            <person name="Nagy L.G."/>
            <person name="Floudas D."/>
            <person name="Copeland A."/>
            <person name="Barry K.W."/>
            <person name="Cichocki N."/>
            <person name="Veneault-Fourrey C."/>
            <person name="LaButti K."/>
            <person name="Lindquist E.A."/>
            <person name="Lipzen A."/>
            <person name="Lundell T."/>
            <person name="Morin E."/>
            <person name="Murat C."/>
            <person name="Riley R."/>
            <person name="Ohm R."/>
            <person name="Sun H."/>
            <person name="Tunlid A."/>
            <person name="Henrissat B."/>
            <person name="Grigoriev I.V."/>
            <person name="Hibbett D.S."/>
            <person name="Martin F."/>
        </authorList>
    </citation>
    <scope>NUCLEOTIDE SEQUENCE [LARGE SCALE GENOMIC DNA]</scope>
    <source>
        <strain evidence="2">F 1598</strain>
    </source>
</reference>
<accession>A0A0C3FGP6</accession>
<evidence type="ECO:0000313" key="2">
    <source>
        <dbReference type="Proteomes" id="UP000054166"/>
    </source>
</evidence>
<dbReference type="HOGENOM" id="CLU_1806938_0_0_1"/>